<dbReference type="InterPro" id="IPR023214">
    <property type="entry name" value="HAD_sf"/>
</dbReference>
<dbReference type="GO" id="GO:0019700">
    <property type="term" value="P:organic phosphonate catabolic process"/>
    <property type="evidence" value="ECO:0007669"/>
    <property type="project" value="InterPro"/>
</dbReference>
<dbReference type="EMBL" id="AP024613">
    <property type="protein sequence ID" value="BCV46889.1"/>
    <property type="molecule type" value="Genomic_DNA"/>
</dbReference>
<keyword evidence="3 9" id="KW-0378">Hydrolase</keyword>
<comment type="function">
    <text evidence="7 9">Involved in phosphonate degradation.</text>
</comment>
<dbReference type="SFLD" id="SFLDF00038">
    <property type="entry name" value="phosphonoacetaldehyde_hydrolas"/>
    <property type="match status" value="1"/>
</dbReference>
<comment type="subunit">
    <text evidence="1 9">Homodimer.</text>
</comment>
<organism evidence="10 11">
    <name type="scientific">Shewanella algae</name>
    <dbReference type="NCBI Taxonomy" id="38313"/>
    <lineage>
        <taxon>Bacteria</taxon>
        <taxon>Pseudomonadati</taxon>
        <taxon>Pseudomonadota</taxon>
        <taxon>Gammaproteobacteria</taxon>
        <taxon>Alteromonadales</taxon>
        <taxon>Shewanellaceae</taxon>
        <taxon>Shewanella</taxon>
    </lineage>
</organism>
<gene>
    <name evidence="9 10" type="primary">phnX</name>
    <name evidence="10" type="ORF">TUM17379_39070</name>
</gene>
<reference evidence="10" key="1">
    <citation type="submission" date="2021-05" db="EMBL/GenBank/DDBJ databases">
        <title>Molecular characterization for Shewanella algae harboring chromosomal blaOXA-55-like strains isolated from clinical and environment sample.</title>
        <authorList>
            <person name="Ohama Y."/>
            <person name="Aoki K."/>
            <person name="Harada S."/>
            <person name="Moriya K."/>
            <person name="Ishii Y."/>
            <person name="Tateda K."/>
        </authorList>
    </citation>
    <scope>NUCLEOTIDE SEQUENCE</scope>
    <source>
        <strain evidence="10">TUM17379</strain>
    </source>
</reference>
<dbReference type="GO" id="GO:0005829">
    <property type="term" value="C:cytosol"/>
    <property type="evidence" value="ECO:0007669"/>
    <property type="project" value="TreeGrafter"/>
</dbReference>
<evidence type="ECO:0000256" key="2">
    <source>
        <dbReference type="ARBA" id="ARBA00022723"/>
    </source>
</evidence>
<dbReference type="RefSeq" id="WP_208147893.1">
    <property type="nucleotide sequence ID" value="NZ_AP024613.1"/>
</dbReference>
<dbReference type="AlphaFoldDB" id="A0AAD1KCL8"/>
<dbReference type="GO" id="GO:0050194">
    <property type="term" value="F:phosphonoacetaldehyde hydrolase activity"/>
    <property type="evidence" value="ECO:0007669"/>
    <property type="project" value="UniProtKB-UniRule"/>
</dbReference>
<dbReference type="PANTHER" id="PTHR43434">
    <property type="entry name" value="PHOSPHOGLYCOLATE PHOSPHATASE"/>
    <property type="match status" value="1"/>
</dbReference>
<dbReference type="Gene3D" id="1.10.150.240">
    <property type="entry name" value="Putative phosphatase, domain 2"/>
    <property type="match status" value="1"/>
</dbReference>
<dbReference type="InterPro" id="IPR023198">
    <property type="entry name" value="PGP-like_dom2"/>
</dbReference>
<dbReference type="NCBIfam" id="TIGR01509">
    <property type="entry name" value="HAD-SF-IA-v3"/>
    <property type="match status" value="1"/>
</dbReference>
<dbReference type="Gene3D" id="3.40.50.1000">
    <property type="entry name" value="HAD superfamily/HAD-like"/>
    <property type="match status" value="1"/>
</dbReference>
<dbReference type="SFLD" id="SFLDG01135">
    <property type="entry name" value="C1.5.6:_HAD__Beta-PGM__Phospha"/>
    <property type="match status" value="1"/>
</dbReference>
<evidence type="ECO:0000256" key="1">
    <source>
        <dbReference type="ARBA" id="ARBA00011738"/>
    </source>
</evidence>
<keyword evidence="4 9" id="KW-0460">Magnesium</keyword>
<keyword evidence="5 9" id="KW-0704">Schiff base</keyword>
<feature type="active site" description="Schiff-base intermediate with substrate" evidence="9">
    <location>
        <position position="52"/>
    </location>
</feature>
<evidence type="ECO:0000256" key="8">
    <source>
        <dbReference type="ARBA" id="ARBA00066472"/>
    </source>
</evidence>
<name>A0AAD1KCL8_9GAMM</name>
<evidence type="ECO:0000256" key="5">
    <source>
        <dbReference type="ARBA" id="ARBA00023270"/>
    </source>
</evidence>
<evidence type="ECO:0000256" key="7">
    <source>
        <dbReference type="ARBA" id="ARBA00056573"/>
    </source>
</evidence>
<proteinExistence type="inferred from homology"/>
<comment type="similarity">
    <text evidence="9">Belongs to the HAD-like hydrolase superfamily. PhnX family.</text>
</comment>
<dbReference type="GO" id="GO:0008967">
    <property type="term" value="F:phosphoglycolate phosphatase activity"/>
    <property type="evidence" value="ECO:0007669"/>
    <property type="project" value="TreeGrafter"/>
</dbReference>
<dbReference type="FunFam" id="1.10.150.240:FF:000006">
    <property type="entry name" value="Phosphonoacetaldehyde hydrolase"/>
    <property type="match status" value="1"/>
</dbReference>
<evidence type="ECO:0000256" key="6">
    <source>
        <dbReference type="ARBA" id="ARBA00052005"/>
    </source>
</evidence>
<dbReference type="InterPro" id="IPR050155">
    <property type="entry name" value="HAD-like_hydrolase_sf"/>
</dbReference>
<evidence type="ECO:0000256" key="4">
    <source>
        <dbReference type="ARBA" id="ARBA00022842"/>
    </source>
</evidence>
<feature type="binding site" evidence="9">
    <location>
        <position position="12"/>
    </location>
    <ligand>
        <name>Mg(2+)</name>
        <dbReference type="ChEBI" id="CHEBI:18420"/>
    </ligand>
</feature>
<dbReference type="InterPro" id="IPR036412">
    <property type="entry name" value="HAD-like_sf"/>
</dbReference>
<dbReference type="GO" id="GO:0000287">
    <property type="term" value="F:magnesium ion binding"/>
    <property type="evidence" value="ECO:0007669"/>
    <property type="project" value="UniProtKB-UniRule"/>
</dbReference>
<dbReference type="PANTHER" id="PTHR43434:SF19">
    <property type="entry name" value="PHOSPHONOACETALDEHYDE HYDROLASE"/>
    <property type="match status" value="1"/>
</dbReference>
<sequence length="269" mass="28781">MSKVAGVIFDWAGTTVDFGSFAPTSIFVEAFAQAYDFELSLKEARGPMGLGKWDHIRALGDTPAIAERWLAQFGRTMSDEDVDAIYRRFMPLQIAKVGEFADLIPGTQETVAWLRQQEIKIGSCSGYPREVMAELLPAAKARGFVPDSVVATGELSAGGRPGPWMALQNVLNLGITDVGHCLKVDDSAPGIHEGRSAGMWTVGLSLSGNESGMTLADFLAATEADKAFARRAASVNLAAAGAHYIIDTIAQLPEVVLDINARLARGERP</sequence>
<dbReference type="InterPro" id="IPR006439">
    <property type="entry name" value="HAD-SF_hydro_IA"/>
</dbReference>
<dbReference type="Proteomes" id="UP000825078">
    <property type="component" value="Chromosome"/>
</dbReference>
<protein>
    <recommendedName>
        <fullName evidence="8 9">Phosphonoacetaldehyde hydrolase</fullName>
        <shortName evidence="9">Phosphonatase</shortName>
        <ecNumber evidence="8 9">3.11.1.1</ecNumber>
    </recommendedName>
    <alternativeName>
        <fullName evidence="9">Phosphonoacetaldehyde phosphonohydrolase</fullName>
    </alternativeName>
</protein>
<comment type="catalytic activity">
    <reaction evidence="6 9">
        <text>phosphonoacetaldehyde + H2O = acetaldehyde + phosphate + H(+)</text>
        <dbReference type="Rhea" id="RHEA:18905"/>
        <dbReference type="ChEBI" id="CHEBI:15343"/>
        <dbReference type="ChEBI" id="CHEBI:15377"/>
        <dbReference type="ChEBI" id="CHEBI:15378"/>
        <dbReference type="ChEBI" id="CHEBI:43474"/>
        <dbReference type="ChEBI" id="CHEBI:58383"/>
        <dbReference type="EC" id="3.11.1.1"/>
    </reaction>
</comment>
<evidence type="ECO:0000313" key="11">
    <source>
        <dbReference type="Proteomes" id="UP000825078"/>
    </source>
</evidence>
<dbReference type="SFLD" id="SFLDS00003">
    <property type="entry name" value="Haloacid_Dehalogenase"/>
    <property type="match status" value="1"/>
</dbReference>
<evidence type="ECO:0000256" key="9">
    <source>
        <dbReference type="HAMAP-Rule" id="MF_01375"/>
    </source>
</evidence>
<feature type="binding site" evidence="9">
    <location>
        <position position="10"/>
    </location>
    <ligand>
        <name>Mg(2+)</name>
        <dbReference type="ChEBI" id="CHEBI:18420"/>
    </ligand>
</feature>
<evidence type="ECO:0000256" key="3">
    <source>
        <dbReference type="ARBA" id="ARBA00022801"/>
    </source>
</evidence>
<evidence type="ECO:0000313" key="10">
    <source>
        <dbReference type="EMBL" id="BCV46889.1"/>
    </source>
</evidence>
<dbReference type="HAMAP" id="MF_01375">
    <property type="entry name" value="PhnX"/>
    <property type="match status" value="1"/>
</dbReference>
<dbReference type="SUPFAM" id="SSF56784">
    <property type="entry name" value="HAD-like"/>
    <property type="match status" value="1"/>
</dbReference>
<comment type="cofactor">
    <cofactor evidence="9">
        <name>Mg(2+)</name>
        <dbReference type="ChEBI" id="CHEBI:18420"/>
    </cofactor>
    <text evidence="9">Binds 1 Mg(2+) ion per subunit.</text>
</comment>
<dbReference type="CDD" id="cd02586">
    <property type="entry name" value="HAD_PHN"/>
    <property type="match status" value="1"/>
</dbReference>
<dbReference type="GO" id="GO:0006281">
    <property type="term" value="P:DNA repair"/>
    <property type="evidence" value="ECO:0007669"/>
    <property type="project" value="TreeGrafter"/>
</dbReference>
<accession>A0AAD1KCL8</accession>
<dbReference type="Pfam" id="PF00702">
    <property type="entry name" value="Hydrolase"/>
    <property type="match status" value="1"/>
</dbReference>
<keyword evidence="2 9" id="KW-0479">Metal-binding</keyword>
<dbReference type="InterPro" id="IPR006323">
    <property type="entry name" value="Phosphonoacetald_hydro"/>
</dbReference>
<dbReference type="EC" id="3.11.1.1" evidence="8 9"/>
<dbReference type="NCBIfam" id="TIGR01422">
    <property type="entry name" value="phosphonatase"/>
    <property type="match status" value="1"/>
</dbReference>
<feature type="binding site" evidence="9">
    <location>
        <position position="186"/>
    </location>
    <ligand>
        <name>Mg(2+)</name>
        <dbReference type="ChEBI" id="CHEBI:18420"/>
    </ligand>
</feature>
<feature type="active site" description="Nucleophile" evidence="9">
    <location>
        <position position="10"/>
    </location>
</feature>
<dbReference type="SFLD" id="SFLDG01129">
    <property type="entry name" value="C1.5:_HAD__Beta-PGM__Phosphata"/>
    <property type="match status" value="1"/>
</dbReference>